<evidence type="ECO:0000256" key="5">
    <source>
        <dbReference type="SAM" id="Coils"/>
    </source>
</evidence>
<dbReference type="GO" id="GO:0005737">
    <property type="term" value="C:cytoplasm"/>
    <property type="evidence" value="ECO:0007669"/>
    <property type="project" value="UniProtKB-SubCell"/>
</dbReference>
<dbReference type="GO" id="GO:0005516">
    <property type="term" value="F:calmodulin binding"/>
    <property type="evidence" value="ECO:0007669"/>
    <property type="project" value="UniProtKB-KW"/>
</dbReference>
<dbReference type="SUPFAM" id="SSF52540">
    <property type="entry name" value="P-loop containing nucleoside triphosphate hydrolases"/>
    <property type="match status" value="1"/>
</dbReference>
<evidence type="ECO:0000256" key="4">
    <source>
        <dbReference type="ARBA" id="ARBA00022860"/>
    </source>
</evidence>
<dbReference type="Proteomes" id="UP000000600">
    <property type="component" value="Unassembled WGS sequence"/>
</dbReference>
<evidence type="ECO:0008006" key="9">
    <source>
        <dbReference type="Google" id="ProtNLM"/>
    </source>
</evidence>
<keyword evidence="2" id="KW-0963">Cytoplasm</keyword>
<keyword evidence="3" id="KW-0677">Repeat</keyword>
<dbReference type="RefSeq" id="XP_001459131.1">
    <property type="nucleotide sequence ID" value="XM_001459094.1"/>
</dbReference>
<dbReference type="PANTHER" id="PTHR22706:SF1">
    <property type="entry name" value="ASSEMBLY FACTOR FOR SPINDLE MICROTUBULES"/>
    <property type="match status" value="1"/>
</dbReference>
<dbReference type="InterPro" id="IPR000048">
    <property type="entry name" value="IQ_motif_EF-hand-BS"/>
</dbReference>
<dbReference type="EMBL" id="CT868664">
    <property type="protein sequence ID" value="CAK91734.1"/>
    <property type="molecule type" value="Genomic_DNA"/>
</dbReference>
<organism evidence="7 8">
    <name type="scientific">Paramecium tetraurelia</name>
    <dbReference type="NCBI Taxonomy" id="5888"/>
    <lineage>
        <taxon>Eukaryota</taxon>
        <taxon>Sar</taxon>
        <taxon>Alveolata</taxon>
        <taxon>Ciliophora</taxon>
        <taxon>Intramacronucleata</taxon>
        <taxon>Oligohymenophorea</taxon>
        <taxon>Peniculida</taxon>
        <taxon>Parameciidae</taxon>
        <taxon>Paramecium</taxon>
    </lineage>
</organism>
<dbReference type="Pfam" id="PF00612">
    <property type="entry name" value="IQ"/>
    <property type="match status" value="3"/>
</dbReference>
<gene>
    <name evidence="7" type="ORF">GSPATT00024465001</name>
</gene>
<evidence type="ECO:0000313" key="7">
    <source>
        <dbReference type="EMBL" id="CAK91734.1"/>
    </source>
</evidence>
<accession>A0E8W7</accession>
<dbReference type="InterPro" id="IPR027417">
    <property type="entry name" value="P-loop_NTPase"/>
</dbReference>
<dbReference type="PANTHER" id="PTHR22706">
    <property type="entry name" value="ASSEMBLY FACTOR FOR SPINDLE MICROTUBULES"/>
    <property type="match status" value="1"/>
</dbReference>
<keyword evidence="5" id="KW-0175">Coiled coil</keyword>
<dbReference type="InterPro" id="IPR051185">
    <property type="entry name" value="ASPM"/>
</dbReference>
<dbReference type="AlphaFoldDB" id="A0E8W7"/>
<dbReference type="KEGG" id="ptm:GSPATT00024465001"/>
<comment type="subcellular location">
    <subcellularLocation>
        <location evidence="1">Cytoplasm</location>
    </subcellularLocation>
</comment>
<evidence type="ECO:0000256" key="2">
    <source>
        <dbReference type="ARBA" id="ARBA00022490"/>
    </source>
</evidence>
<dbReference type="InParanoid" id="A0E8W7"/>
<keyword evidence="4" id="KW-0112">Calmodulin-binding</keyword>
<dbReference type="SMART" id="SM00015">
    <property type="entry name" value="IQ"/>
    <property type="match status" value="3"/>
</dbReference>
<name>A0E8W7_PARTE</name>
<evidence type="ECO:0000256" key="1">
    <source>
        <dbReference type="ARBA" id="ARBA00004496"/>
    </source>
</evidence>
<evidence type="ECO:0000256" key="3">
    <source>
        <dbReference type="ARBA" id="ARBA00022737"/>
    </source>
</evidence>
<protein>
    <recommendedName>
        <fullName evidence="9">IQ calmodulin-binding motif family protein</fullName>
    </recommendedName>
</protein>
<dbReference type="STRING" id="5888.A0E8W7"/>
<keyword evidence="8" id="KW-1185">Reference proteome</keyword>
<dbReference type="GeneID" id="5044916"/>
<dbReference type="PROSITE" id="PS50096">
    <property type="entry name" value="IQ"/>
    <property type="match status" value="3"/>
</dbReference>
<feature type="region of interest" description="Disordered" evidence="6">
    <location>
        <begin position="217"/>
        <end position="242"/>
    </location>
</feature>
<dbReference type="eggNOG" id="ENOG502RT2T">
    <property type="taxonomic scope" value="Eukaryota"/>
</dbReference>
<dbReference type="Gene3D" id="1.20.5.190">
    <property type="match status" value="1"/>
</dbReference>
<evidence type="ECO:0000256" key="6">
    <source>
        <dbReference type="SAM" id="MobiDB-lite"/>
    </source>
</evidence>
<sequence>MFNKKNLLLNIVELYYEQVEQMEKNYDTDNRYATKIQSYYRMYVLHKSYKKNQNATITIQKYCRAYLARQLVKQKLSECKNRRNVSTILIFHQIIYLSHQAQTIQRYFRGYIYRKYVHDFYLRKKQLEQMNIKNQNFLQELRSKAEQEKQEEKIRHEQAAKQEFMKLATNLHHLTSTKSQPGIYKPPFAKENPKAFDIEVETQLKIAFQTNIQWKTQKRSGSAQRAVTSQGFRIRPQSQKLK</sequence>
<dbReference type="OrthoDB" id="190375at2759"/>
<dbReference type="OMA" id="VQWKSQK"/>
<reference evidence="7 8" key="1">
    <citation type="journal article" date="2006" name="Nature">
        <title>Global trends of whole-genome duplications revealed by the ciliate Paramecium tetraurelia.</title>
        <authorList>
            <consortium name="Genoscope"/>
            <person name="Aury J.-M."/>
            <person name="Jaillon O."/>
            <person name="Duret L."/>
            <person name="Noel B."/>
            <person name="Jubin C."/>
            <person name="Porcel B.M."/>
            <person name="Segurens B."/>
            <person name="Daubin V."/>
            <person name="Anthouard V."/>
            <person name="Aiach N."/>
            <person name="Arnaiz O."/>
            <person name="Billaut A."/>
            <person name="Beisson J."/>
            <person name="Blanc I."/>
            <person name="Bouhouche K."/>
            <person name="Camara F."/>
            <person name="Duharcourt S."/>
            <person name="Guigo R."/>
            <person name="Gogendeau D."/>
            <person name="Katinka M."/>
            <person name="Keller A.-M."/>
            <person name="Kissmehl R."/>
            <person name="Klotz C."/>
            <person name="Koll F."/>
            <person name="Le Moue A."/>
            <person name="Lepere C."/>
            <person name="Malinsky S."/>
            <person name="Nowacki M."/>
            <person name="Nowak J.K."/>
            <person name="Plattner H."/>
            <person name="Poulain J."/>
            <person name="Ruiz F."/>
            <person name="Serrano V."/>
            <person name="Zagulski M."/>
            <person name="Dessen P."/>
            <person name="Betermier M."/>
            <person name="Weissenbach J."/>
            <person name="Scarpelli C."/>
            <person name="Schachter V."/>
            <person name="Sperling L."/>
            <person name="Meyer E."/>
            <person name="Cohen J."/>
            <person name="Wincker P."/>
        </authorList>
    </citation>
    <scope>NUCLEOTIDE SEQUENCE [LARGE SCALE GENOMIC DNA]</scope>
    <source>
        <strain evidence="7 8">Stock d4-2</strain>
    </source>
</reference>
<feature type="coiled-coil region" evidence="5">
    <location>
        <begin position="127"/>
        <end position="162"/>
    </location>
</feature>
<dbReference type="HOGENOM" id="CLU_100409_0_0_1"/>
<evidence type="ECO:0000313" key="8">
    <source>
        <dbReference type="Proteomes" id="UP000000600"/>
    </source>
</evidence>
<proteinExistence type="predicted"/>